<dbReference type="Proteomes" id="UP001501447">
    <property type="component" value="Unassembled WGS sequence"/>
</dbReference>
<organism evidence="1 2">
    <name type="scientific">Streptomyces axinellae</name>
    <dbReference type="NCBI Taxonomy" id="552788"/>
    <lineage>
        <taxon>Bacteria</taxon>
        <taxon>Bacillati</taxon>
        <taxon>Actinomycetota</taxon>
        <taxon>Actinomycetes</taxon>
        <taxon>Kitasatosporales</taxon>
        <taxon>Streptomycetaceae</taxon>
        <taxon>Streptomyces</taxon>
    </lineage>
</organism>
<name>A0ABN3Q6Y2_9ACTN</name>
<dbReference type="RefSeq" id="WP_344567198.1">
    <property type="nucleotide sequence ID" value="NZ_BAAARJ010000011.1"/>
</dbReference>
<gene>
    <name evidence="1" type="ORF">GCM10009863_36230</name>
</gene>
<evidence type="ECO:0000313" key="2">
    <source>
        <dbReference type="Proteomes" id="UP001501447"/>
    </source>
</evidence>
<proteinExistence type="predicted"/>
<comment type="caution">
    <text evidence="1">The sequence shown here is derived from an EMBL/GenBank/DDBJ whole genome shotgun (WGS) entry which is preliminary data.</text>
</comment>
<dbReference type="EMBL" id="BAAARJ010000011">
    <property type="protein sequence ID" value="GAA2619051.1"/>
    <property type="molecule type" value="Genomic_DNA"/>
</dbReference>
<keyword evidence="2" id="KW-1185">Reference proteome</keyword>
<accession>A0ABN3Q6Y2</accession>
<reference evidence="1 2" key="1">
    <citation type="journal article" date="2019" name="Int. J. Syst. Evol. Microbiol.">
        <title>The Global Catalogue of Microorganisms (GCM) 10K type strain sequencing project: providing services to taxonomists for standard genome sequencing and annotation.</title>
        <authorList>
            <consortium name="The Broad Institute Genomics Platform"/>
            <consortium name="The Broad Institute Genome Sequencing Center for Infectious Disease"/>
            <person name="Wu L."/>
            <person name="Ma J."/>
        </authorList>
    </citation>
    <scope>NUCLEOTIDE SEQUENCE [LARGE SCALE GENOMIC DNA]</scope>
    <source>
        <strain evidence="1 2">JCM 16373</strain>
    </source>
</reference>
<sequence>MPSVDTTPLIAAVDQLADRLRALPQSTLRRGAAQEGLALARSLSKRAQRLEFGAAMEPRTMPDAGVFAVGDQVSVAGHDMAQALAEDPDSAPAALEWALREVRSAAARVG</sequence>
<protein>
    <submittedName>
        <fullName evidence="1">Uncharacterized protein</fullName>
    </submittedName>
</protein>
<evidence type="ECO:0000313" key="1">
    <source>
        <dbReference type="EMBL" id="GAA2619051.1"/>
    </source>
</evidence>